<sequence length="267" mass="29964">MYKYIYPNDMDQFSKMSTLGNKNSSTVIHLPPGILKTENSSSKTVISPVDNPKKTSERPRATTQKSTIIDHAPTTHSLLGNGKGDEKEKRKTIVEDILPTTERRNSNEDHTIVLTNENESMETTTIEKSKNEHEAQTDDDYDDKGNNKSDPILKSVANPRMSPYYNNSNDNSSRSIIIERGFSLNKSSKNPKNEQQNLYKSGDTRNNLILLLENDIKLKLFINSNGILNKSSPANSRKNPTVQLNDEPSTEDNTTINDSPIPIVEVE</sequence>
<proteinExistence type="predicted"/>
<reference evidence="2" key="1">
    <citation type="submission" date="2018-04" db="EMBL/GenBank/DDBJ databases">
        <title>Transcriptome of Schizaphis graminum biotype I.</title>
        <authorList>
            <person name="Scully E.D."/>
            <person name="Geib S.M."/>
            <person name="Palmer N.A."/>
            <person name="Koch K."/>
            <person name="Bradshaw J."/>
            <person name="Heng-Moss T."/>
            <person name="Sarath G."/>
        </authorList>
    </citation>
    <scope>NUCLEOTIDE SEQUENCE</scope>
</reference>
<feature type="region of interest" description="Disordered" evidence="1">
    <location>
        <begin position="38"/>
        <end position="64"/>
    </location>
</feature>
<accession>A0A2S2NGK9</accession>
<dbReference type="EMBL" id="GGMR01003443">
    <property type="protein sequence ID" value="MBY16062.1"/>
    <property type="molecule type" value="Transcribed_RNA"/>
</dbReference>
<dbReference type="AlphaFoldDB" id="A0A2S2NGK9"/>
<gene>
    <name evidence="2" type="ORF">g.68012</name>
</gene>
<feature type="region of interest" description="Disordered" evidence="1">
    <location>
        <begin position="227"/>
        <end position="267"/>
    </location>
</feature>
<feature type="compositionally biased region" description="Polar residues" evidence="1">
    <location>
        <begin position="113"/>
        <end position="124"/>
    </location>
</feature>
<feature type="compositionally biased region" description="Basic and acidic residues" evidence="1">
    <location>
        <begin position="125"/>
        <end position="136"/>
    </location>
</feature>
<protein>
    <submittedName>
        <fullName evidence="2">Uncharacterized protein</fullName>
    </submittedName>
</protein>
<feature type="compositionally biased region" description="Polar residues" evidence="1">
    <location>
        <begin position="227"/>
        <end position="258"/>
    </location>
</feature>
<evidence type="ECO:0000256" key="1">
    <source>
        <dbReference type="SAM" id="MobiDB-lite"/>
    </source>
</evidence>
<feature type="compositionally biased region" description="Basic and acidic residues" evidence="1">
    <location>
        <begin position="51"/>
        <end position="60"/>
    </location>
</feature>
<feature type="compositionally biased region" description="Basic and acidic residues" evidence="1">
    <location>
        <begin position="101"/>
        <end position="111"/>
    </location>
</feature>
<organism evidence="2">
    <name type="scientific">Schizaphis graminum</name>
    <name type="common">Green bug aphid</name>
    <dbReference type="NCBI Taxonomy" id="13262"/>
    <lineage>
        <taxon>Eukaryota</taxon>
        <taxon>Metazoa</taxon>
        <taxon>Ecdysozoa</taxon>
        <taxon>Arthropoda</taxon>
        <taxon>Hexapoda</taxon>
        <taxon>Insecta</taxon>
        <taxon>Pterygota</taxon>
        <taxon>Neoptera</taxon>
        <taxon>Paraneoptera</taxon>
        <taxon>Hemiptera</taxon>
        <taxon>Sternorrhyncha</taxon>
        <taxon>Aphidomorpha</taxon>
        <taxon>Aphidoidea</taxon>
        <taxon>Aphididae</taxon>
        <taxon>Aphidini</taxon>
        <taxon>Schizaphis</taxon>
    </lineage>
</organism>
<name>A0A2S2NGK9_SCHGA</name>
<feature type="region of interest" description="Disordered" evidence="1">
    <location>
        <begin position="96"/>
        <end position="172"/>
    </location>
</feature>
<evidence type="ECO:0000313" key="2">
    <source>
        <dbReference type="EMBL" id="MBY16062.1"/>
    </source>
</evidence>